<dbReference type="SUPFAM" id="SSF52788">
    <property type="entry name" value="Phosphotyrosine protein phosphatases I"/>
    <property type="match status" value="1"/>
</dbReference>
<organism evidence="7 8">
    <name type="scientific">Pelomicrobium methylotrophicum</name>
    <dbReference type="NCBI Taxonomy" id="2602750"/>
    <lineage>
        <taxon>Bacteria</taxon>
        <taxon>Pseudomonadati</taxon>
        <taxon>Pseudomonadota</taxon>
        <taxon>Hydrogenophilia</taxon>
        <taxon>Hydrogenophilia incertae sedis</taxon>
        <taxon>Pelomicrobium</taxon>
    </lineage>
</organism>
<feature type="domain" description="Phosphotyrosine protein phosphatase I" evidence="6">
    <location>
        <begin position="6"/>
        <end position="156"/>
    </location>
</feature>
<comment type="caution">
    <text evidence="7">The sequence shown here is derived from an EMBL/GenBank/DDBJ whole genome shotgun (WGS) entry which is preliminary data.</text>
</comment>
<dbReference type="Gene3D" id="3.40.50.2300">
    <property type="match status" value="1"/>
</dbReference>
<dbReference type="EC" id="3.1.3.48" evidence="2"/>
<evidence type="ECO:0000256" key="4">
    <source>
        <dbReference type="ARBA" id="ARBA00022912"/>
    </source>
</evidence>
<dbReference type="GO" id="GO:0004725">
    <property type="term" value="F:protein tyrosine phosphatase activity"/>
    <property type="evidence" value="ECO:0007669"/>
    <property type="project" value="UniProtKB-EC"/>
</dbReference>
<feature type="active site" description="Nucleophile" evidence="5">
    <location>
        <position position="12"/>
    </location>
</feature>
<dbReference type="InParanoid" id="A0A5C7EQ91"/>
<dbReference type="FunFam" id="3.40.50.2300:FF:000113">
    <property type="entry name" value="Low molecular weight protein-tyrosine-phosphatase"/>
    <property type="match status" value="1"/>
</dbReference>
<dbReference type="OrthoDB" id="5296843at2"/>
<dbReference type="Proteomes" id="UP000321201">
    <property type="component" value="Unassembled WGS sequence"/>
</dbReference>
<dbReference type="FunCoup" id="A0A5C7EQ91">
    <property type="interactions" value="469"/>
</dbReference>
<proteinExistence type="inferred from homology"/>
<name>A0A5C7EQ91_9PROT</name>
<gene>
    <name evidence="7" type="ORF">FR698_00600</name>
</gene>
<feature type="active site" evidence="5">
    <location>
        <position position="18"/>
    </location>
</feature>
<sequence>MNNSKLKILFVCMGNICRSPMAAAVMRRRLSEVEADDRTYVDSAGTHGDYHAGEPPDPRARLACAARGYSLDGMRARRIRAQDFAEFDLILAMDRSNLAHLRRLCPEDHLHKLQLLLDYSRRWPGKDVPDPYNGGPERFERVLDMIEEATEGLLAAVQRGEQESPLP</sequence>
<evidence type="ECO:0000256" key="1">
    <source>
        <dbReference type="ARBA" id="ARBA00011063"/>
    </source>
</evidence>
<protein>
    <recommendedName>
        <fullName evidence="2">protein-tyrosine-phosphatase</fullName>
        <ecNumber evidence="2">3.1.3.48</ecNumber>
    </recommendedName>
</protein>
<keyword evidence="4" id="KW-0904">Protein phosphatase</keyword>
<evidence type="ECO:0000259" key="6">
    <source>
        <dbReference type="SMART" id="SM00226"/>
    </source>
</evidence>
<dbReference type="PANTHER" id="PTHR11717">
    <property type="entry name" value="LOW MOLECULAR WEIGHT PROTEIN TYROSINE PHOSPHATASE"/>
    <property type="match status" value="1"/>
</dbReference>
<dbReference type="EMBL" id="VPFL01000001">
    <property type="protein sequence ID" value="TXF13650.1"/>
    <property type="molecule type" value="Genomic_DNA"/>
</dbReference>
<dbReference type="AlphaFoldDB" id="A0A5C7EQ91"/>
<dbReference type="InterPro" id="IPR050438">
    <property type="entry name" value="LMW_PTPase"/>
</dbReference>
<evidence type="ECO:0000313" key="8">
    <source>
        <dbReference type="Proteomes" id="UP000321201"/>
    </source>
</evidence>
<reference evidence="7 8" key="1">
    <citation type="submission" date="2019-08" db="EMBL/GenBank/DDBJ databases">
        <title>Pelomicrobium methylotrophicum gen. nov., sp. nov. a moderately thermophilic, facultatively anaerobic, lithoautotrophic and methylotrophic bacterium isolated from a terrestrial mud volcano.</title>
        <authorList>
            <person name="Slobodkina G.B."/>
            <person name="Merkel A.Y."/>
            <person name="Slobodkin A.I."/>
        </authorList>
    </citation>
    <scope>NUCLEOTIDE SEQUENCE [LARGE SCALE GENOMIC DNA]</scope>
    <source>
        <strain evidence="7 8">SM250</strain>
    </source>
</reference>
<dbReference type="RefSeq" id="WP_147798236.1">
    <property type="nucleotide sequence ID" value="NZ_VPFL01000001.1"/>
</dbReference>
<evidence type="ECO:0000313" key="7">
    <source>
        <dbReference type="EMBL" id="TXF13650.1"/>
    </source>
</evidence>
<accession>A0A5C7EQ91</accession>
<keyword evidence="8" id="KW-1185">Reference proteome</keyword>
<evidence type="ECO:0000256" key="5">
    <source>
        <dbReference type="PIRSR" id="PIRSR617867-1"/>
    </source>
</evidence>
<feature type="active site" description="Proton donor" evidence="5">
    <location>
        <position position="130"/>
    </location>
</feature>
<dbReference type="InterPro" id="IPR023485">
    <property type="entry name" value="Ptyr_pPase"/>
</dbReference>
<dbReference type="InterPro" id="IPR036196">
    <property type="entry name" value="Ptyr_pPase_sf"/>
</dbReference>
<dbReference type="CDD" id="cd16343">
    <property type="entry name" value="LMWPTP"/>
    <property type="match status" value="1"/>
</dbReference>
<dbReference type="InterPro" id="IPR017867">
    <property type="entry name" value="Tyr_phospatase_low_mol_wt"/>
</dbReference>
<dbReference type="PANTHER" id="PTHR11717:SF7">
    <property type="entry name" value="LOW MOLECULAR WEIGHT PHOSPHOTYROSINE PROTEIN PHOSPHATASE"/>
    <property type="match status" value="1"/>
</dbReference>
<dbReference type="SMART" id="SM00226">
    <property type="entry name" value="LMWPc"/>
    <property type="match status" value="1"/>
</dbReference>
<dbReference type="PRINTS" id="PR00719">
    <property type="entry name" value="LMWPTPASE"/>
</dbReference>
<evidence type="ECO:0000256" key="3">
    <source>
        <dbReference type="ARBA" id="ARBA00022801"/>
    </source>
</evidence>
<comment type="similarity">
    <text evidence="1">Belongs to the low molecular weight phosphotyrosine protein phosphatase family.</text>
</comment>
<evidence type="ECO:0000256" key="2">
    <source>
        <dbReference type="ARBA" id="ARBA00013064"/>
    </source>
</evidence>
<dbReference type="Pfam" id="PF01451">
    <property type="entry name" value="LMWPc"/>
    <property type="match status" value="1"/>
</dbReference>
<keyword evidence="3" id="KW-0378">Hydrolase</keyword>